<feature type="non-terminal residue" evidence="7">
    <location>
        <position position="1"/>
    </location>
</feature>
<dbReference type="InterPro" id="IPR042099">
    <property type="entry name" value="ANL_N_sf"/>
</dbReference>
<comment type="subcellular location">
    <subcellularLocation>
        <location evidence="1">Peroxisome</location>
    </subcellularLocation>
</comment>
<feature type="domain" description="AMP-binding enzyme C-terminal" evidence="6">
    <location>
        <begin position="1252"/>
        <end position="1327"/>
    </location>
</feature>
<evidence type="ECO:0000256" key="4">
    <source>
        <dbReference type="ARBA" id="ARBA00023140"/>
    </source>
</evidence>
<evidence type="ECO:0000256" key="1">
    <source>
        <dbReference type="ARBA" id="ARBA00004275"/>
    </source>
</evidence>
<feature type="domain" description="AMP-dependent synthetase/ligase" evidence="5">
    <location>
        <begin position="1426"/>
        <end position="1663"/>
    </location>
</feature>
<keyword evidence="3" id="KW-0436">Ligase</keyword>
<evidence type="ECO:0000256" key="2">
    <source>
        <dbReference type="ARBA" id="ARBA00006432"/>
    </source>
</evidence>
<dbReference type="PANTHER" id="PTHR24096">
    <property type="entry name" value="LONG-CHAIN-FATTY-ACID--COA LIGASE"/>
    <property type="match status" value="1"/>
</dbReference>
<gene>
    <name evidence="7" type="ORF">ONB1V03_LOCUS4186</name>
</gene>
<dbReference type="PROSITE" id="PS00455">
    <property type="entry name" value="AMP_BINDING"/>
    <property type="match status" value="4"/>
</dbReference>
<comment type="similarity">
    <text evidence="2">Belongs to the ATP-dependent AMP-binding enzyme family.</text>
</comment>
<keyword evidence="4" id="KW-0576">Peroxisome</keyword>
<dbReference type="Gene3D" id="3.40.50.980">
    <property type="match status" value="4"/>
</dbReference>
<dbReference type="InterPro" id="IPR000873">
    <property type="entry name" value="AMP-dep_synth/lig_dom"/>
</dbReference>
<accession>A0A7R9LM62</accession>
<keyword evidence="8" id="KW-1185">Reference proteome</keyword>
<dbReference type="SUPFAM" id="SSF56801">
    <property type="entry name" value="Acetyl-CoA synthetase-like"/>
    <property type="match status" value="5"/>
</dbReference>
<dbReference type="Proteomes" id="UP000728032">
    <property type="component" value="Unassembled WGS sequence"/>
</dbReference>
<dbReference type="GO" id="GO:0005777">
    <property type="term" value="C:peroxisome"/>
    <property type="evidence" value="ECO:0007669"/>
    <property type="project" value="UniProtKB-SubCell"/>
</dbReference>
<dbReference type="InterPro" id="IPR025110">
    <property type="entry name" value="AMP-bd_C"/>
</dbReference>
<dbReference type="Gene3D" id="2.30.38.10">
    <property type="entry name" value="Luciferase, Domain 3"/>
    <property type="match status" value="1"/>
</dbReference>
<dbReference type="EMBL" id="OC916216">
    <property type="protein sequence ID" value="CAD7643531.1"/>
    <property type="molecule type" value="Genomic_DNA"/>
</dbReference>
<evidence type="ECO:0000313" key="7">
    <source>
        <dbReference type="EMBL" id="CAD7643531.1"/>
    </source>
</evidence>
<dbReference type="GO" id="GO:0016405">
    <property type="term" value="F:CoA-ligase activity"/>
    <property type="evidence" value="ECO:0007669"/>
    <property type="project" value="TreeGrafter"/>
</dbReference>
<organism evidence="7">
    <name type="scientific">Oppiella nova</name>
    <dbReference type="NCBI Taxonomy" id="334625"/>
    <lineage>
        <taxon>Eukaryota</taxon>
        <taxon>Metazoa</taxon>
        <taxon>Ecdysozoa</taxon>
        <taxon>Arthropoda</taxon>
        <taxon>Chelicerata</taxon>
        <taxon>Arachnida</taxon>
        <taxon>Acari</taxon>
        <taxon>Acariformes</taxon>
        <taxon>Sarcoptiformes</taxon>
        <taxon>Oribatida</taxon>
        <taxon>Brachypylina</taxon>
        <taxon>Oppioidea</taxon>
        <taxon>Oppiidae</taxon>
        <taxon>Oppiella</taxon>
    </lineage>
</organism>
<proteinExistence type="inferred from homology"/>
<feature type="domain" description="AMP-binding enzyme C-terminal" evidence="6">
    <location>
        <begin position="1339"/>
        <end position="1415"/>
    </location>
</feature>
<name>A0A7R9LM62_9ACAR</name>
<feature type="domain" description="AMP-binding enzyme C-terminal" evidence="6">
    <location>
        <begin position="760"/>
        <end position="836"/>
    </location>
</feature>
<dbReference type="Gene3D" id="3.30.300.30">
    <property type="match status" value="4"/>
</dbReference>
<feature type="domain" description="AMP-dependent synthetase/ligase" evidence="5">
    <location>
        <begin position="443"/>
        <end position="757"/>
    </location>
</feature>
<protein>
    <submittedName>
        <fullName evidence="7">Uncharacterized protein</fullName>
    </submittedName>
</protein>
<dbReference type="InterPro" id="IPR045851">
    <property type="entry name" value="AMP-bd_C_sf"/>
</dbReference>
<dbReference type="OrthoDB" id="10253869at2759"/>
<dbReference type="InterPro" id="IPR020845">
    <property type="entry name" value="AMP-binding_CS"/>
</dbReference>
<evidence type="ECO:0000259" key="6">
    <source>
        <dbReference type="Pfam" id="PF13193"/>
    </source>
</evidence>
<dbReference type="PANTHER" id="PTHR24096:SF149">
    <property type="entry name" value="AMP-BINDING DOMAIN-CONTAINING PROTEIN-RELATED"/>
    <property type="match status" value="1"/>
</dbReference>
<dbReference type="Gene3D" id="3.40.50.12780">
    <property type="entry name" value="N-terminal domain of ligase-like"/>
    <property type="match status" value="2"/>
</dbReference>
<dbReference type="EMBL" id="CAJPVJ010001391">
    <property type="protein sequence ID" value="CAG2164636.1"/>
    <property type="molecule type" value="Genomic_DNA"/>
</dbReference>
<sequence length="1748" mass="193579">MKMTEYIINPEFTIENKLNYQSVIELLCDRLNTDSHHNCFIDCTLDRKWSKNQVLDSSLNFAYYLINDCKISKGDVICFITNSSDIQAIGFIGSLAAGMVFCCLAEHSSQDEIKSNIDKLKPSVVKLLISDKQSKPDANGNTLQSLEEIFCEPRDDSIVLPVKSGLDETATYVLSSGSTGQPKAIIKTNRNLLTTVEALQHPEMTELTPNEIQLSSNFSHVSGQRYLISAINGGAQLAIVRVDENLDDVYGNIHKYNITSAFLIPTQLNYLVKNVETIDRDYLKSLRDVVTGAAPVPETTFRCVVDKFKFKKFRICYGMSEVGWTTQTPVTQFIDDYTCVGKMCPNTQIKVIDDQGHSLPANTNGSIVMPAEIENILLTHNDVVNAAVFGVKDEERGEVPMAFITRANGATVTPQELIDYVDSRVNYYKKLRGGIRIDCTLERKWSKKQVLDSSLNFAYYLINDCKISKGNVICFITNSSDIQAIGFIGSLAAGMVFCCLAEHSSQDEIKSNIEKLKPSVVSKPVADGNTLQSLEEIFSEPRDDSTVLPVKTGLDETATYVLSSGSTGQPKAIIKTNRNLLSTVEATQHREIAELTPNDIMLSSNICHISGQRCLVSTITGGAQLAIIRVDENLDDVYRNIHKHRITSAFLIPTQLNYLAKNHETIDRDYLKSLRDVMTGAAPLSESTYRCIVDKYKFEKFRNGYGMSEVGFAIRTPISQPVDSHTIVGKVCPNTQIKVIDDQGQSLPANTNGSIVMPAEIENILLTHNDVVNAAVFGVKDEERGEVPMAFVTLVKGVTVSPQELIDYVDSRVNYYKKLRGGIRVLDAFPLTSLKKINRGVLKKMLKRKWSKKQVLDSSLNFAYYLINDCKISKGDVICFITNSSDIQAIGFIGSLAAGMVFCCLAEHSSQDEIKSNIEIFKPSVVVCFEKNQVQLQNICHGLAFIKKLLISDKQSKPDANGNTLQSLEEIFCEPRDNSFVLPVKTGLDETATYVLSSGSTGQPKAIIKTNRNLLSTVEATQHREIAELTPNDIMLSSNICHISGQRCLVSTITGGAQLAIIRVDENLDDVYRNIHKHNITSAFLIPTQLNYLAKNHETIDRDYLKSLRDVMTGAAPLSESTYRCIVDKYKFEKFRICYGMSEVGWATQTPISQPVDSNTIVGKVCPNTQIKVIDDQGHSLPANTNGQICIGGPQTTPGYLNNPEENSKLFTSDGFLKSGDIGCYDENHYFYTVGRSKEVINVERSIVMPAEIENILLTHNDVVNAAVFGVKDEERGEVPMAFITRANGATVTPQELIDYVDSRVNYYKKLRGGIRVLDAFPLTPMKKINRGSIVMPAEIENILLTHNDVVNAAVFGVKDEERGEVPMAFVTLVNGVTVELQELIDYVDSRVNYYKKLRGGIRVLDAFPLTSLKKINRGVLKNMLKRKWSKKQVLDSSLNFAYYLINDCKISKGNVICFITNSSDIQAIGFIGSLAAGMVFCCLAEHSSQGNVICFITNSSDIQAIGFIGSLAAGMVFCCLAEHSSQDEIKSNIEKLKPSVVSKPVADGNTLQSLEEIFCEPRDDSIVLPVKTGLDETATYVLSSGSTGQPKAIIKTNRNLLSTVEATQHREIAELTPNDIMLSSNICHISGQRCLVATITGGAQLAIIRVDENLDDRCLVATITGGAQLAIIRVDENLDDVYRNIHKHNITSAFLIPTQLNYLAKNHETIDRDYLKSLRDVMTGAAPLSESTYRCIVDKYKFEKFRN</sequence>
<dbReference type="Pfam" id="PF13193">
    <property type="entry name" value="AMP-binding_C"/>
    <property type="match status" value="4"/>
</dbReference>
<evidence type="ECO:0000259" key="5">
    <source>
        <dbReference type="Pfam" id="PF00501"/>
    </source>
</evidence>
<evidence type="ECO:0000256" key="3">
    <source>
        <dbReference type="ARBA" id="ARBA00022598"/>
    </source>
</evidence>
<feature type="domain" description="AMP-binding enzyme C-terminal" evidence="6">
    <location>
        <begin position="372"/>
        <end position="434"/>
    </location>
</feature>
<reference evidence="7" key="1">
    <citation type="submission" date="2020-11" db="EMBL/GenBank/DDBJ databases">
        <authorList>
            <person name="Tran Van P."/>
        </authorList>
    </citation>
    <scope>NUCLEOTIDE SEQUENCE</scope>
</reference>
<feature type="domain" description="AMP-dependent synthetase/ligase" evidence="5">
    <location>
        <begin position="37"/>
        <end position="369"/>
    </location>
</feature>
<evidence type="ECO:0000313" key="8">
    <source>
        <dbReference type="Proteomes" id="UP000728032"/>
    </source>
</evidence>
<feature type="domain" description="AMP-dependent synthetase/ligase" evidence="5">
    <location>
        <begin position="847"/>
        <end position="1201"/>
    </location>
</feature>
<dbReference type="Pfam" id="PF00501">
    <property type="entry name" value="AMP-binding"/>
    <property type="match status" value="4"/>
</dbReference>